<dbReference type="EMBL" id="JACXVP010000001">
    <property type="protein sequence ID" value="KAG5630917.1"/>
    <property type="molecule type" value="Genomic_DNA"/>
</dbReference>
<comment type="caution">
    <text evidence="2">The sequence shown here is derived from an EMBL/GenBank/DDBJ whole genome shotgun (WGS) entry which is preliminary data.</text>
</comment>
<dbReference type="InterPro" id="IPR002068">
    <property type="entry name" value="A-crystallin/Hsp20_dom"/>
</dbReference>
<evidence type="ECO:0000313" key="3">
    <source>
        <dbReference type="Proteomes" id="UP000824120"/>
    </source>
</evidence>
<protein>
    <recommendedName>
        <fullName evidence="1">SHSP domain-containing protein</fullName>
    </recommendedName>
</protein>
<dbReference type="InterPro" id="IPR008978">
    <property type="entry name" value="HSP20-like_chaperone"/>
</dbReference>
<evidence type="ECO:0000259" key="1">
    <source>
        <dbReference type="Pfam" id="PF00011"/>
    </source>
</evidence>
<dbReference type="CDD" id="cd06464">
    <property type="entry name" value="ACD_sHsps-like"/>
    <property type="match status" value="1"/>
</dbReference>
<feature type="non-terminal residue" evidence="2">
    <location>
        <position position="288"/>
    </location>
</feature>
<proteinExistence type="predicted"/>
<dbReference type="AlphaFoldDB" id="A0A9J6B2C6"/>
<dbReference type="Pfam" id="PF00011">
    <property type="entry name" value="HSP20"/>
    <property type="match status" value="1"/>
</dbReference>
<feature type="domain" description="SHSP" evidence="1">
    <location>
        <begin position="100"/>
        <end position="153"/>
    </location>
</feature>
<dbReference type="Proteomes" id="UP000824120">
    <property type="component" value="Chromosome 1"/>
</dbReference>
<keyword evidence="3" id="KW-1185">Reference proteome</keyword>
<dbReference type="SUPFAM" id="SSF49764">
    <property type="entry name" value="HSP20-like chaperones"/>
    <property type="match status" value="1"/>
</dbReference>
<gene>
    <name evidence="2" type="ORF">H5410_002634</name>
</gene>
<name>A0A9J6B2C6_SOLCO</name>
<sequence length="288" mass="33007">KNHDGSNSYDPTTTIINQFKTNRRDEQDRYNYPPPTTNQDLLNLFNQLATTRITHQFQISGGQTDPYDLSHIFYLKTPRSLIAPALSFPHIIGEKIIVEKEYDIRHHFQKKKIGKFSTVFYLPEDARVDKVISTMENEVLIVTIPKKGAVKKSHRLLEKKQWCRCQLESPAWKSDTSSTPLANPLVMTSICIERAGPIISLPKKLKHSRNASEVVIKEASRNSFVLVPNEPAAPRQLWDPDSSIEIYPEDGDREGFAVSDIEGKPKRLRSFLWEAESYVESKYHTVNN</sequence>
<organism evidence="2 3">
    <name type="scientific">Solanum commersonii</name>
    <name type="common">Commerson's wild potato</name>
    <name type="synonym">Commerson's nightshade</name>
    <dbReference type="NCBI Taxonomy" id="4109"/>
    <lineage>
        <taxon>Eukaryota</taxon>
        <taxon>Viridiplantae</taxon>
        <taxon>Streptophyta</taxon>
        <taxon>Embryophyta</taxon>
        <taxon>Tracheophyta</taxon>
        <taxon>Spermatophyta</taxon>
        <taxon>Magnoliopsida</taxon>
        <taxon>eudicotyledons</taxon>
        <taxon>Gunneridae</taxon>
        <taxon>Pentapetalae</taxon>
        <taxon>asterids</taxon>
        <taxon>lamiids</taxon>
        <taxon>Solanales</taxon>
        <taxon>Solanaceae</taxon>
        <taxon>Solanoideae</taxon>
        <taxon>Solaneae</taxon>
        <taxon>Solanum</taxon>
    </lineage>
</organism>
<evidence type="ECO:0000313" key="2">
    <source>
        <dbReference type="EMBL" id="KAG5630917.1"/>
    </source>
</evidence>
<reference evidence="2 3" key="1">
    <citation type="submission" date="2020-09" db="EMBL/GenBank/DDBJ databases">
        <title>De no assembly of potato wild relative species, Solanum commersonii.</title>
        <authorList>
            <person name="Cho K."/>
        </authorList>
    </citation>
    <scope>NUCLEOTIDE SEQUENCE [LARGE SCALE GENOMIC DNA]</scope>
    <source>
        <strain evidence="2">LZ3.2</strain>
        <tissue evidence="2">Leaf</tissue>
    </source>
</reference>
<accession>A0A9J6B2C6</accession>
<dbReference type="Gene3D" id="2.60.40.790">
    <property type="match status" value="1"/>
</dbReference>